<evidence type="ECO:0000313" key="9">
    <source>
        <dbReference type="EMBL" id="OBZ85037.1"/>
    </source>
</evidence>
<dbReference type="PANTHER" id="PTHR13040:SF2">
    <property type="entry name" value="AUTOPHAGY PROTEIN 5"/>
    <property type="match status" value="1"/>
</dbReference>
<dbReference type="InterPro" id="IPR007239">
    <property type="entry name" value="Atg5"/>
</dbReference>
<dbReference type="GO" id="GO:0034045">
    <property type="term" value="C:phagophore assembly site membrane"/>
    <property type="evidence" value="ECO:0007669"/>
    <property type="project" value="UniProtKB-SubCell"/>
</dbReference>
<dbReference type="InterPro" id="IPR048318">
    <property type="entry name" value="ATG5_UblB"/>
</dbReference>
<comment type="subcellular location">
    <subcellularLocation>
        <location evidence="5">Preautophagosomal structure membrane</location>
        <topology evidence="5">Peripheral membrane protein</topology>
    </subcellularLocation>
</comment>
<keyword evidence="5" id="KW-0813">Transport</keyword>
<evidence type="ECO:0000256" key="4">
    <source>
        <dbReference type="ARBA" id="ARBA00023006"/>
    </source>
</evidence>
<dbReference type="GO" id="GO:0061908">
    <property type="term" value="C:phagophore"/>
    <property type="evidence" value="ECO:0007669"/>
    <property type="project" value="TreeGrafter"/>
</dbReference>
<comment type="subunit">
    <text evidence="5">Conjugated with ATG12.</text>
</comment>
<organism evidence="9 10">
    <name type="scientific">Choanephora cucurbitarum</name>
    <dbReference type="NCBI Taxonomy" id="101091"/>
    <lineage>
        <taxon>Eukaryota</taxon>
        <taxon>Fungi</taxon>
        <taxon>Fungi incertae sedis</taxon>
        <taxon>Mucoromycota</taxon>
        <taxon>Mucoromycotina</taxon>
        <taxon>Mucoromycetes</taxon>
        <taxon>Mucorales</taxon>
        <taxon>Mucorineae</taxon>
        <taxon>Choanephoraceae</taxon>
        <taxon>Choanephoroideae</taxon>
        <taxon>Choanephora</taxon>
    </lineage>
</organism>
<dbReference type="InterPro" id="IPR048939">
    <property type="entry name" value="ATG5_UblA"/>
</dbReference>
<dbReference type="GO" id="GO:0044233">
    <property type="term" value="C:mitochondria-associated endoplasmic reticulum membrane contact site"/>
    <property type="evidence" value="ECO:0007669"/>
    <property type="project" value="TreeGrafter"/>
</dbReference>
<keyword evidence="5" id="KW-0472">Membrane</keyword>
<evidence type="ECO:0000259" key="7">
    <source>
        <dbReference type="Pfam" id="PF20637"/>
    </source>
</evidence>
<sequence>MSVYDYAFAKHVWNGKLPVKITLDPTGVDLGNGKEWDPIYLEVPRCSYLPLVTRHIQKIIKDFDMQIPDESFQSVWYEADHLPLKWHYPIGLLFDLHANTLPWTLTMHFTDLPTESILLKPTPETMQDMFMSMVKEADFLRFGTTKKVMNLSKRDSTQLWQSLASDQYDDFRAVNKQLTEYSNNLRDVPIKVYLPDQCPVIQGLVPFHQDSEIPILSQVVTKLIPALDEQTLASVLIMTHGIELPLDMPIHWAYENLCYADNFLHLVIKQKE</sequence>
<dbReference type="InterPro" id="IPR042527">
    <property type="entry name" value="Atg5_UblA_dom_sf"/>
</dbReference>
<protein>
    <recommendedName>
        <fullName evidence="5">Autophagy protein 5</fullName>
    </recommendedName>
</protein>
<dbReference type="Pfam" id="PF20638">
    <property type="entry name" value="ATG5_UblA"/>
    <property type="match status" value="1"/>
</dbReference>
<dbReference type="FunCoup" id="A0A1C7N7L8">
    <property type="interactions" value="248"/>
</dbReference>
<dbReference type="InterPro" id="IPR042526">
    <property type="entry name" value="Atg5_HR"/>
</dbReference>
<gene>
    <name evidence="9" type="primary">ATG5</name>
    <name evidence="9" type="ORF">A0J61_06913</name>
</gene>
<dbReference type="PANTHER" id="PTHR13040">
    <property type="entry name" value="AUTOPHAGY PROTEIN 5"/>
    <property type="match status" value="1"/>
</dbReference>
<feature type="domain" description="Autophagy protein ATG5 UblB" evidence="6">
    <location>
        <begin position="188"/>
        <end position="268"/>
    </location>
</feature>
<dbReference type="AlphaFoldDB" id="A0A1C7N7L8"/>
<evidence type="ECO:0000256" key="3">
    <source>
        <dbReference type="ARBA" id="ARBA00022843"/>
    </source>
</evidence>
<dbReference type="InParanoid" id="A0A1C7N7L8"/>
<dbReference type="Pfam" id="PF20637">
    <property type="entry name" value="ATG5_HBR"/>
    <property type="match status" value="1"/>
</dbReference>
<accession>A0A1C7N7L8</accession>
<dbReference type="GO" id="GO:0006995">
    <property type="term" value="P:cellular response to nitrogen starvation"/>
    <property type="evidence" value="ECO:0007669"/>
    <property type="project" value="TreeGrafter"/>
</dbReference>
<feature type="domain" description="Autophagy protein ATG5 UblA" evidence="8">
    <location>
        <begin position="12"/>
        <end position="109"/>
    </location>
</feature>
<evidence type="ECO:0000259" key="6">
    <source>
        <dbReference type="Pfam" id="PF04106"/>
    </source>
</evidence>
<dbReference type="Gene3D" id="3.10.20.90">
    <property type="entry name" value="Phosphatidylinositol 3-kinase Catalytic Subunit, Chain A, domain 1"/>
    <property type="match status" value="1"/>
</dbReference>
<evidence type="ECO:0000259" key="8">
    <source>
        <dbReference type="Pfam" id="PF20638"/>
    </source>
</evidence>
<keyword evidence="10" id="KW-1185">Reference proteome</keyword>
<evidence type="ECO:0000313" key="10">
    <source>
        <dbReference type="Proteomes" id="UP000093000"/>
    </source>
</evidence>
<proteinExistence type="inferred from homology"/>
<keyword evidence="2 5" id="KW-1017">Isopeptide bond</keyword>
<dbReference type="GO" id="GO:0034274">
    <property type="term" value="C:Atg12-Atg5-Atg16 complex"/>
    <property type="evidence" value="ECO:0007669"/>
    <property type="project" value="TreeGrafter"/>
</dbReference>
<dbReference type="Gene3D" id="3.10.20.620">
    <property type="match status" value="1"/>
</dbReference>
<keyword evidence="3 5" id="KW-0832">Ubl conjugation</keyword>
<dbReference type="EMBL" id="LUGH01000440">
    <property type="protein sequence ID" value="OBZ85037.1"/>
    <property type="molecule type" value="Genomic_DNA"/>
</dbReference>
<dbReference type="GO" id="GO:0000422">
    <property type="term" value="P:autophagy of mitochondrion"/>
    <property type="evidence" value="ECO:0007669"/>
    <property type="project" value="TreeGrafter"/>
</dbReference>
<evidence type="ECO:0000256" key="1">
    <source>
        <dbReference type="ARBA" id="ARBA00006910"/>
    </source>
</evidence>
<dbReference type="OrthoDB" id="272162at2759"/>
<dbReference type="GO" id="GO:0034727">
    <property type="term" value="P:piecemeal microautophagy of the nucleus"/>
    <property type="evidence" value="ECO:0007669"/>
    <property type="project" value="TreeGrafter"/>
</dbReference>
<comment type="caution">
    <text evidence="9">The sequence shown here is derived from an EMBL/GenBank/DDBJ whole genome shotgun (WGS) entry which is preliminary data.</text>
</comment>
<dbReference type="Pfam" id="PF04106">
    <property type="entry name" value="ATG5_UblB"/>
    <property type="match status" value="1"/>
</dbReference>
<dbReference type="GO" id="GO:0005776">
    <property type="term" value="C:autophagosome"/>
    <property type="evidence" value="ECO:0007669"/>
    <property type="project" value="TreeGrafter"/>
</dbReference>
<evidence type="ECO:0000256" key="2">
    <source>
        <dbReference type="ARBA" id="ARBA00022499"/>
    </source>
</evidence>
<name>A0A1C7N7L8_9FUNG</name>
<comment type="similarity">
    <text evidence="1 5">Belongs to the ATG5 family.</text>
</comment>
<feature type="domain" description="Autophagy protein ATG5 alpha-helical bundle region" evidence="7">
    <location>
        <begin position="124"/>
        <end position="180"/>
    </location>
</feature>
<comment type="function">
    <text evidence="5">Involved in cytoplasm to vacuole transport (Cvt) and autophagic vesicle formation.</text>
</comment>
<evidence type="ECO:0000256" key="5">
    <source>
        <dbReference type="RuleBase" id="RU361202"/>
    </source>
</evidence>
<dbReference type="STRING" id="101091.A0A1C7N7L8"/>
<dbReference type="Proteomes" id="UP000093000">
    <property type="component" value="Unassembled WGS sequence"/>
</dbReference>
<reference evidence="9 10" key="1">
    <citation type="submission" date="2016-03" db="EMBL/GenBank/DDBJ databases">
        <title>Choanephora cucurbitarum.</title>
        <authorList>
            <person name="Min B."/>
            <person name="Park H."/>
            <person name="Park J.-H."/>
            <person name="Shin H.-D."/>
            <person name="Choi I.-G."/>
        </authorList>
    </citation>
    <scope>NUCLEOTIDE SEQUENCE [LARGE SCALE GENOMIC DNA]</scope>
    <source>
        <strain evidence="9 10">KUS-F28377</strain>
    </source>
</reference>
<keyword evidence="4 5" id="KW-0072">Autophagy</keyword>
<dbReference type="GO" id="GO:0019776">
    <property type="term" value="F:Atg8-family ligase activity"/>
    <property type="evidence" value="ECO:0007669"/>
    <property type="project" value="TreeGrafter"/>
</dbReference>
<dbReference type="Gene3D" id="1.10.246.190">
    <property type="entry name" value="Autophagy protein Apg5, helix rich domain"/>
    <property type="match status" value="1"/>
</dbReference>
<dbReference type="InterPro" id="IPR048940">
    <property type="entry name" value="ATG5_HBR"/>
</dbReference>